<dbReference type="HAMAP" id="MF_00772">
    <property type="entry name" value="OGT"/>
    <property type="match status" value="1"/>
</dbReference>
<dbReference type="SUPFAM" id="SSF53155">
    <property type="entry name" value="Methylated DNA-protein cysteine methyltransferase domain"/>
    <property type="match status" value="1"/>
</dbReference>
<keyword evidence="3 9" id="KW-0963">Cytoplasm</keyword>
<dbReference type="RefSeq" id="WP_010316492.1">
    <property type="nucleotide sequence ID" value="NZ_CP061007.1"/>
</dbReference>
<evidence type="ECO:0000256" key="3">
    <source>
        <dbReference type="ARBA" id="ARBA00022490"/>
    </source>
</evidence>
<keyword evidence="5 9" id="KW-0808">Transferase</keyword>
<comment type="catalytic activity">
    <reaction evidence="8 9">
        <text>a 6-O-methyl-2'-deoxyguanosine in DNA + L-cysteinyl-[protein] = S-methyl-L-cysteinyl-[protein] + a 2'-deoxyguanosine in DNA</text>
        <dbReference type="Rhea" id="RHEA:24000"/>
        <dbReference type="Rhea" id="RHEA-COMP:10131"/>
        <dbReference type="Rhea" id="RHEA-COMP:10132"/>
        <dbReference type="Rhea" id="RHEA-COMP:11367"/>
        <dbReference type="Rhea" id="RHEA-COMP:11368"/>
        <dbReference type="ChEBI" id="CHEBI:29950"/>
        <dbReference type="ChEBI" id="CHEBI:82612"/>
        <dbReference type="ChEBI" id="CHEBI:85445"/>
        <dbReference type="ChEBI" id="CHEBI:85448"/>
        <dbReference type="EC" id="2.1.1.63"/>
    </reaction>
</comment>
<evidence type="ECO:0000256" key="4">
    <source>
        <dbReference type="ARBA" id="ARBA00022603"/>
    </source>
</evidence>
<dbReference type="InterPro" id="IPR023546">
    <property type="entry name" value="MGMT"/>
</dbReference>
<feature type="domain" description="Methylated-DNA-[protein]-cysteine S-methyltransferase DNA binding" evidence="10">
    <location>
        <begin position="77"/>
        <end position="156"/>
    </location>
</feature>
<dbReference type="InterPro" id="IPR036388">
    <property type="entry name" value="WH-like_DNA-bd_sf"/>
</dbReference>
<dbReference type="Gene3D" id="3.30.160.70">
    <property type="entry name" value="Methylated DNA-protein cysteine methyltransferase domain"/>
    <property type="match status" value="1"/>
</dbReference>
<keyword evidence="4 9" id="KW-0489">Methyltransferase</keyword>
<dbReference type="STRING" id="994479.GCA_000194155_08167"/>
<evidence type="ECO:0000256" key="7">
    <source>
        <dbReference type="ARBA" id="ARBA00023204"/>
    </source>
</evidence>
<dbReference type="EC" id="2.1.1.63" evidence="9"/>
<evidence type="ECO:0000256" key="5">
    <source>
        <dbReference type="ARBA" id="ARBA00022679"/>
    </source>
</evidence>
<proteinExistence type="inferred from homology"/>
<keyword evidence="13" id="KW-1185">Reference proteome</keyword>
<keyword evidence="6 9" id="KW-0227">DNA damage</keyword>
<keyword evidence="7 9" id="KW-0234">DNA repair</keyword>
<dbReference type="InterPro" id="IPR036217">
    <property type="entry name" value="MethylDNA_cys_MeTrfase_DNAb"/>
</dbReference>
<organism evidence="12 13">
    <name type="scientific">Saccharopolyspora spinosa</name>
    <dbReference type="NCBI Taxonomy" id="60894"/>
    <lineage>
        <taxon>Bacteria</taxon>
        <taxon>Bacillati</taxon>
        <taxon>Actinomycetota</taxon>
        <taxon>Actinomycetes</taxon>
        <taxon>Pseudonocardiales</taxon>
        <taxon>Pseudonocardiaceae</taxon>
        <taxon>Saccharopolyspora</taxon>
    </lineage>
</organism>
<dbReference type="FunFam" id="1.10.10.10:FF:000214">
    <property type="entry name" value="Methylated-DNA--protein-cysteine methyltransferase"/>
    <property type="match status" value="1"/>
</dbReference>
<dbReference type="Gene3D" id="1.10.10.10">
    <property type="entry name" value="Winged helix-like DNA-binding domain superfamily/Winged helix DNA-binding domain"/>
    <property type="match status" value="1"/>
</dbReference>
<dbReference type="CDD" id="cd06445">
    <property type="entry name" value="ATase"/>
    <property type="match status" value="1"/>
</dbReference>
<evidence type="ECO:0000256" key="6">
    <source>
        <dbReference type="ARBA" id="ARBA00022763"/>
    </source>
</evidence>
<dbReference type="GO" id="GO:0003908">
    <property type="term" value="F:methylated-DNA-[protein]-cysteine S-methyltransferase activity"/>
    <property type="evidence" value="ECO:0007669"/>
    <property type="project" value="UniProtKB-UniRule"/>
</dbReference>
<reference evidence="12" key="1">
    <citation type="submission" date="2017-12" db="EMBL/GenBank/DDBJ databases">
        <title>Sequencing the genomes of 1000 Actinobacteria strains.</title>
        <authorList>
            <person name="Klenk H.-P."/>
        </authorList>
    </citation>
    <scope>NUCLEOTIDE SEQUENCE [LARGE SCALE GENOMIC DNA]</scope>
    <source>
        <strain evidence="12">DSM 44228</strain>
    </source>
</reference>
<dbReference type="PROSITE" id="PS00374">
    <property type="entry name" value="MGMT"/>
    <property type="match status" value="1"/>
</dbReference>
<dbReference type="Proteomes" id="UP000233786">
    <property type="component" value="Unassembled WGS sequence"/>
</dbReference>
<gene>
    <name evidence="12" type="ORF">A8926_1718</name>
</gene>
<comment type="catalytic activity">
    <reaction evidence="1 9">
        <text>a 4-O-methyl-thymidine in DNA + L-cysteinyl-[protein] = a thymidine in DNA + S-methyl-L-cysteinyl-[protein]</text>
        <dbReference type="Rhea" id="RHEA:53428"/>
        <dbReference type="Rhea" id="RHEA-COMP:10131"/>
        <dbReference type="Rhea" id="RHEA-COMP:10132"/>
        <dbReference type="Rhea" id="RHEA-COMP:13555"/>
        <dbReference type="Rhea" id="RHEA-COMP:13556"/>
        <dbReference type="ChEBI" id="CHEBI:29950"/>
        <dbReference type="ChEBI" id="CHEBI:82612"/>
        <dbReference type="ChEBI" id="CHEBI:137386"/>
        <dbReference type="ChEBI" id="CHEBI:137387"/>
        <dbReference type="EC" id="2.1.1.63"/>
    </reaction>
</comment>
<dbReference type="PANTHER" id="PTHR10815:SF5">
    <property type="entry name" value="METHYLATED-DNA--PROTEIN-CYSTEINE METHYLTRANSFERASE"/>
    <property type="match status" value="1"/>
</dbReference>
<evidence type="ECO:0000256" key="2">
    <source>
        <dbReference type="ARBA" id="ARBA00008711"/>
    </source>
</evidence>
<dbReference type="GO" id="GO:0005737">
    <property type="term" value="C:cytoplasm"/>
    <property type="evidence" value="ECO:0007669"/>
    <property type="project" value="UniProtKB-SubCell"/>
</dbReference>
<dbReference type="PANTHER" id="PTHR10815">
    <property type="entry name" value="METHYLATED-DNA--PROTEIN-CYSTEINE METHYLTRANSFERASE"/>
    <property type="match status" value="1"/>
</dbReference>
<evidence type="ECO:0000256" key="1">
    <source>
        <dbReference type="ARBA" id="ARBA00001286"/>
    </source>
</evidence>
<evidence type="ECO:0000259" key="10">
    <source>
        <dbReference type="Pfam" id="PF01035"/>
    </source>
</evidence>
<dbReference type="InterPro" id="IPR008332">
    <property type="entry name" value="MethylG_MeTrfase_N"/>
</dbReference>
<evidence type="ECO:0000256" key="8">
    <source>
        <dbReference type="ARBA" id="ARBA00049348"/>
    </source>
</evidence>
<sequence length="168" mass="18348">MHPVNTVIDSPVGPLTLVAVDGALTGLYMERQRHRPPEENFGEPDTAPFGPMIEQLQEYFSGQRNEFDLPINLIGTPFQRTVWAELCEIPYGETISYGELAERIGKPSASRAVGLANGKNPIGIIVPCHRVVGSTGNLTGYGGGLDRKQHLLDFERRDTAATQAALDF</sequence>
<comment type="caution">
    <text evidence="12">The sequence shown here is derived from an EMBL/GenBank/DDBJ whole genome shotgun (WGS) entry which is preliminary data.</text>
</comment>
<feature type="domain" description="Methylguanine DNA methyltransferase ribonuclease-like" evidence="11">
    <location>
        <begin position="6"/>
        <end position="72"/>
    </location>
</feature>
<dbReference type="Pfam" id="PF01035">
    <property type="entry name" value="DNA_binding_1"/>
    <property type="match status" value="1"/>
</dbReference>
<protein>
    <recommendedName>
        <fullName evidence="9">Methylated-DNA--protein-cysteine methyltransferase</fullName>
        <ecNumber evidence="9">2.1.1.63</ecNumber>
    </recommendedName>
    <alternativeName>
        <fullName evidence="9">6-O-methylguanine-DNA methyltransferase</fullName>
        <shortName evidence="9">MGMT</shortName>
    </alternativeName>
    <alternativeName>
        <fullName evidence="9">O-6-methylguanine-DNA-alkyltransferase</fullName>
    </alternativeName>
</protein>
<dbReference type="EMBL" id="PJNB01000001">
    <property type="protein sequence ID" value="PKW14126.1"/>
    <property type="molecule type" value="Genomic_DNA"/>
</dbReference>
<feature type="active site" description="Nucleophile; methyl group acceptor" evidence="9">
    <location>
        <position position="128"/>
    </location>
</feature>
<evidence type="ECO:0000313" key="12">
    <source>
        <dbReference type="EMBL" id="PKW14126.1"/>
    </source>
</evidence>
<evidence type="ECO:0000313" key="13">
    <source>
        <dbReference type="Proteomes" id="UP000233786"/>
    </source>
</evidence>
<dbReference type="InterPro" id="IPR001497">
    <property type="entry name" value="MethylDNA_cys_MeTrfase_AS"/>
</dbReference>
<evidence type="ECO:0000259" key="11">
    <source>
        <dbReference type="Pfam" id="PF02870"/>
    </source>
</evidence>
<dbReference type="GO" id="GO:0032259">
    <property type="term" value="P:methylation"/>
    <property type="evidence" value="ECO:0007669"/>
    <property type="project" value="UniProtKB-KW"/>
</dbReference>
<comment type="similarity">
    <text evidence="2 9">Belongs to the MGMT family.</text>
</comment>
<dbReference type="NCBIfam" id="TIGR00589">
    <property type="entry name" value="ogt"/>
    <property type="match status" value="1"/>
</dbReference>
<comment type="subcellular location">
    <subcellularLocation>
        <location evidence="9">Cytoplasm</location>
    </subcellularLocation>
</comment>
<dbReference type="AlphaFoldDB" id="A0A2N3XTW1"/>
<dbReference type="SUPFAM" id="SSF46767">
    <property type="entry name" value="Methylated DNA-protein cysteine methyltransferase, C-terminal domain"/>
    <property type="match status" value="1"/>
</dbReference>
<name>A0A2N3XTW1_SACSN</name>
<dbReference type="Pfam" id="PF02870">
    <property type="entry name" value="Methyltransf_1N"/>
    <property type="match status" value="1"/>
</dbReference>
<accession>A0A2N3XTW1</accession>
<evidence type="ECO:0000256" key="9">
    <source>
        <dbReference type="HAMAP-Rule" id="MF_00772"/>
    </source>
</evidence>
<comment type="function">
    <text evidence="9">Involved in the cellular defense against the biological effects of O6-methylguanine (O6-MeG) and O4-methylthymine (O4-MeT) in DNA. Repairs the methylated nucleobase in DNA by stoichiometrically transferring the methyl group to a cysteine residue in the enzyme. This is a suicide reaction: the enzyme is irreversibly inactivated.</text>
</comment>
<dbReference type="InterPro" id="IPR014048">
    <property type="entry name" value="MethylDNA_cys_MeTrfase_DNA-bd"/>
</dbReference>
<comment type="miscellaneous">
    <text evidence="9">This enzyme catalyzes only one turnover and therefore is not strictly catalytic. According to one definition, an enzyme is a biocatalyst that acts repeatedly and over many reaction cycles.</text>
</comment>
<dbReference type="GO" id="GO:0006307">
    <property type="term" value="P:DNA alkylation repair"/>
    <property type="evidence" value="ECO:0007669"/>
    <property type="project" value="UniProtKB-UniRule"/>
</dbReference>
<dbReference type="InterPro" id="IPR036631">
    <property type="entry name" value="MGMT_N_sf"/>
</dbReference>